<dbReference type="GO" id="GO:0008726">
    <property type="term" value="F:alkanesulfonate monooxygenase activity"/>
    <property type="evidence" value="ECO:0007669"/>
    <property type="project" value="UniProtKB-EC"/>
</dbReference>
<evidence type="ECO:0000256" key="2">
    <source>
        <dbReference type="ARBA" id="ARBA00022643"/>
    </source>
</evidence>
<gene>
    <name evidence="6" type="primary">msuD</name>
    <name evidence="6" type="ORF">ENKNEFLB_03816</name>
</gene>
<sequence length="403" mass="43204">MSITPDTPDTPGGSSSPLTFHWFLPTNGGDGRHVVGGGHGVSAGAAGRPADVPYLGQVARAAEEMGFTGALTPAGAWCEDAWLSTAMLSQVSERLKFLVAFRPGLVAPYLAAQMAGTFQNLSGQRLLLNVVTGGESHEQRMFGDFLDKDARYARCDEFLTIVRRLWAGETVDFTGEHLSVEAARLDHVPDPVPALYFGGSSPAALEVAAKHVDVYLTWGEPPEAVAEKIARVRAKAAEHGREDKIRFGIRMHTITRDTSAEAWAEADRLLAEISPEQIATVQAGLRASESEGQRRMLDLNAGSKDGLEVHPNVWAGVGLVRGGAGTALVGSHEEVADRIEEYHAVGIDEFVLSAYPHLEGAYWFGEGVLPILAERGLWSHPAPRTARRQAVPFQQAGRTAAAS</sequence>
<keyword evidence="7" id="KW-1185">Reference proteome</keyword>
<dbReference type="RefSeq" id="WP_214056784.1">
    <property type="nucleotide sequence ID" value="NZ_CP075371.1"/>
</dbReference>
<dbReference type="Gene3D" id="3.20.20.30">
    <property type="entry name" value="Luciferase-like domain"/>
    <property type="match status" value="1"/>
</dbReference>
<proteinExistence type="predicted"/>
<keyword evidence="4 6" id="KW-0503">Monooxygenase</keyword>
<organism evidence="6 7">
    <name type="scientific">Nocardioides aquaticus</name>
    <dbReference type="NCBI Taxonomy" id="160826"/>
    <lineage>
        <taxon>Bacteria</taxon>
        <taxon>Bacillati</taxon>
        <taxon>Actinomycetota</taxon>
        <taxon>Actinomycetes</taxon>
        <taxon>Propionibacteriales</taxon>
        <taxon>Nocardioidaceae</taxon>
        <taxon>Nocardioides</taxon>
    </lineage>
</organism>
<accession>A0ABX8EP12</accession>
<evidence type="ECO:0000256" key="4">
    <source>
        <dbReference type="ARBA" id="ARBA00023033"/>
    </source>
</evidence>
<feature type="domain" description="Luciferase-like" evidence="5">
    <location>
        <begin position="20"/>
        <end position="349"/>
    </location>
</feature>
<dbReference type="PANTHER" id="PTHR42847:SF4">
    <property type="entry name" value="ALKANESULFONATE MONOOXYGENASE-RELATED"/>
    <property type="match status" value="1"/>
</dbReference>
<dbReference type="EC" id="1.14.14.5" evidence="6"/>
<keyword evidence="1" id="KW-0285">Flavoprotein</keyword>
<evidence type="ECO:0000259" key="5">
    <source>
        <dbReference type="Pfam" id="PF00296"/>
    </source>
</evidence>
<dbReference type="InterPro" id="IPR050172">
    <property type="entry name" value="SsuD_RutA_monooxygenase"/>
</dbReference>
<dbReference type="Pfam" id="PF00296">
    <property type="entry name" value="Bac_luciferase"/>
    <property type="match status" value="1"/>
</dbReference>
<dbReference type="Proteomes" id="UP000679307">
    <property type="component" value="Chromosome"/>
</dbReference>
<protein>
    <submittedName>
        <fullName evidence="6">Methanesulfonate monooxygenase</fullName>
        <ecNumber evidence="6">1.14.14.5</ecNumber>
    </submittedName>
</protein>
<evidence type="ECO:0000256" key="1">
    <source>
        <dbReference type="ARBA" id="ARBA00022630"/>
    </source>
</evidence>
<dbReference type="PANTHER" id="PTHR42847">
    <property type="entry name" value="ALKANESULFONATE MONOOXYGENASE"/>
    <property type="match status" value="1"/>
</dbReference>
<reference evidence="6 7" key="1">
    <citation type="submission" date="2021-05" db="EMBL/GenBank/DDBJ databases">
        <title>Complete genome of Nocardioides aquaticus KCTC 9944T isolated from meromictic and hypersaline Ekho Lake, Antarctica.</title>
        <authorList>
            <person name="Hwang K."/>
            <person name="Kim K.M."/>
            <person name="Choe H."/>
        </authorList>
    </citation>
    <scope>NUCLEOTIDE SEQUENCE [LARGE SCALE GENOMIC DNA]</scope>
    <source>
        <strain evidence="6 7">KCTC 9944</strain>
    </source>
</reference>
<evidence type="ECO:0000313" key="6">
    <source>
        <dbReference type="EMBL" id="QVT81406.1"/>
    </source>
</evidence>
<dbReference type="EMBL" id="CP075371">
    <property type="protein sequence ID" value="QVT81406.1"/>
    <property type="molecule type" value="Genomic_DNA"/>
</dbReference>
<keyword evidence="3 6" id="KW-0560">Oxidoreductase</keyword>
<dbReference type="CDD" id="cd01094">
    <property type="entry name" value="Alkanesulfonate_monoxygenase"/>
    <property type="match status" value="1"/>
</dbReference>
<evidence type="ECO:0000256" key="3">
    <source>
        <dbReference type="ARBA" id="ARBA00023002"/>
    </source>
</evidence>
<dbReference type="InterPro" id="IPR036661">
    <property type="entry name" value="Luciferase-like_sf"/>
</dbReference>
<dbReference type="SUPFAM" id="SSF51679">
    <property type="entry name" value="Bacterial luciferase-like"/>
    <property type="match status" value="1"/>
</dbReference>
<keyword evidence="2" id="KW-0288">FMN</keyword>
<name>A0ABX8EP12_9ACTN</name>
<dbReference type="InterPro" id="IPR011251">
    <property type="entry name" value="Luciferase-like_dom"/>
</dbReference>
<evidence type="ECO:0000313" key="7">
    <source>
        <dbReference type="Proteomes" id="UP000679307"/>
    </source>
</evidence>